<dbReference type="Proteomes" id="UP000184474">
    <property type="component" value="Unassembled WGS sequence"/>
</dbReference>
<evidence type="ECO:0000313" key="4">
    <source>
        <dbReference type="Proteomes" id="UP000184474"/>
    </source>
</evidence>
<evidence type="ECO:0000256" key="1">
    <source>
        <dbReference type="SAM" id="Phobius"/>
    </source>
</evidence>
<feature type="transmembrane region" description="Helical" evidence="1">
    <location>
        <begin position="86"/>
        <end position="105"/>
    </location>
</feature>
<evidence type="ECO:0000313" key="3">
    <source>
        <dbReference type="EMBL" id="SHJ41425.1"/>
    </source>
</evidence>
<sequence length="254" mass="28427">MNKQEILKEGYLVAYITGELTSEQTREIEKFISSDEEVKHEYEDLERILEMLSFDRAVTPAATVKKLIMEHRDVQKKSTDHSMLRYMVAASVFIAIVSAVASLYYRGEWQSAERELSDLNLQHQELAEGFQFVKNELASNQVQFDVVNSPDFRRIILDGTPNAASAKTVLFWNPEQEEIYLNSSTLAALPEGKQYQLWALKDGQPIDAGVFDADAASFQVMKNIAQADAFAVTVEQVGGAASPTLSTMQVYGEA</sequence>
<keyword evidence="1" id="KW-0472">Membrane</keyword>
<proteinExistence type="predicted"/>
<keyword evidence="1" id="KW-1133">Transmembrane helix</keyword>
<dbReference type="GO" id="GO:0016989">
    <property type="term" value="F:sigma factor antagonist activity"/>
    <property type="evidence" value="ECO:0007669"/>
    <property type="project" value="TreeGrafter"/>
</dbReference>
<protein>
    <submittedName>
        <fullName evidence="3">Anti-sigma-K factor rskA</fullName>
    </submittedName>
</protein>
<dbReference type="RefSeq" id="WP_073118328.1">
    <property type="nucleotide sequence ID" value="NZ_FRAA01000001.1"/>
</dbReference>
<name>A0A1M6J3Z9_REIAG</name>
<feature type="domain" description="Anti-sigma K factor RskA C-terminal" evidence="2">
    <location>
        <begin position="90"/>
        <end position="249"/>
    </location>
</feature>
<dbReference type="GO" id="GO:0005886">
    <property type="term" value="C:plasma membrane"/>
    <property type="evidence" value="ECO:0007669"/>
    <property type="project" value="InterPro"/>
</dbReference>
<dbReference type="STRING" id="156994.SAMN04488028_10134"/>
<dbReference type="PANTHER" id="PTHR37461:SF1">
    <property type="entry name" value="ANTI-SIGMA-K FACTOR RSKA"/>
    <property type="match status" value="1"/>
</dbReference>
<dbReference type="PANTHER" id="PTHR37461">
    <property type="entry name" value="ANTI-SIGMA-K FACTOR RSKA"/>
    <property type="match status" value="1"/>
</dbReference>
<dbReference type="InterPro" id="IPR018764">
    <property type="entry name" value="RskA_C"/>
</dbReference>
<dbReference type="GO" id="GO:0006417">
    <property type="term" value="P:regulation of translation"/>
    <property type="evidence" value="ECO:0007669"/>
    <property type="project" value="TreeGrafter"/>
</dbReference>
<keyword evidence="4" id="KW-1185">Reference proteome</keyword>
<accession>A0A1M6J3Z9</accession>
<reference evidence="4" key="1">
    <citation type="submission" date="2016-11" db="EMBL/GenBank/DDBJ databases">
        <authorList>
            <person name="Varghese N."/>
            <person name="Submissions S."/>
        </authorList>
    </citation>
    <scope>NUCLEOTIDE SEQUENCE [LARGE SCALE GENOMIC DNA]</scope>
    <source>
        <strain evidence="4">DSM 26134</strain>
    </source>
</reference>
<dbReference type="InterPro" id="IPR051474">
    <property type="entry name" value="Anti-sigma-K/W_factor"/>
</dbReference>
<evidence type="ECO:0000259" key="2">
    <source>
        <dbReference type="Pfam" id="PF10099"/>
    </source>
</evidence>
<dbReference type="EMBL" id="FRAA01000001">
    <property type="protein sequence ID" value="SHJ41425.1"/>
    <property type="molecule type" value="Genomic_DNA"/>
</dbReference>
<gene>
    <name evidence="3" type="ORF">SAMN04488028_10134</name>
</gene>
<keyword evidence="1" id="KW-0812">Transmembrane</keyword>
<dbReference type="Pfam" id="PF10099">
    <property type="entry name" value="RskA_C"/>
    <property type="match status" value="1"/>
</dbReference>
<organism evidence="3 4">
    <name type="scientific">Reichenbachiella agariperforans</name>
    <dbReference type="NCBI Taxonomy" id="156994"/>
    <lineage>
        <taxon>Bacteria</taxon>
        <taxon>Pseudomonadati</taxon>
        <taxon>Bacteroidota</taxon>
        <taxon>Cytophagia</taxon>
        <taxon>Cytophagales</taxon>
        <taxon>Reichenbachiellaceae</taxon>
        <taxon>Reichenbachiella</taxon>
    </lineage>
</organism>
<dbReference type="AlphaFoldDB" id="A0A1M6J3Z9"/>